<proteinExistence type="predicted"/>
<gene>
    <name evidence="2" type="ORF">SAMN06295916_1312</name>
</gene>
<dbReference type="OrthoDB" id="5298576at2"/>
<dbReference type="InterPro" id="IPR010127">
    <property type="entry name" value="Phasin_subfam-1"/>
</dbReference>
<evidence type="ECO:0000313" key="2">
    <source>
        <dbReference type="EMBL" id="SNC71586.1"/>
    </source>
</evidence>
<dbReference type="NCBIfam" id="TIGR01841">
    <property type="entry name" value="phasin"/>
    <property type="match status" value="1"/>
</dbReference>
<feature type="domain" description="Phasin" evidence="1">
    <location>
        <begin position="6"/>
        <end position="104"/>
    </location>
</feature>
<reference evidence="2 3" key="1">
    <citation type="submission" date="2017-06" db="EMBL/GenBank/DDBJ databases">
        <authorList>
            <person name="Kim H.J."/>
            <person name="Triplett B.A."/>
        </authorList>
    </citation>
    <scope>NUCLEOTIDE SEQUENCE [LARGE SCALE GENOMIC DNA]</scope>
    <source>
        <strain evidence="2 3">MWH-VicM1</strain>
    </source>
</reference>
<dbReference type="Proteomes" id="UP000197215">
    <property type="component" value="Unassembled WGS sequence"/>
</dbReference>
<keyword evidence="3" id="KW-1185">Reference proteome</keyword>
<dbReference type="InterPro" id="IPR018968">
    <property type="entry name" value="Phasin"/>
</dbReference>
<organism evidence="2 3">
    <name type="scientific">Polynucleobacter victoriensis</name>
    <dbReference type="NCBI Taxonomy" id="2049319"/>
    <lineage>
        <taxon>Bacteria</taxon>
        <taxon>Pseudomonadati</taxon>
        <taxon>Pseudomonadota</taxon>
        <taxon>Betaproteobacteria</taxon>
        <taxon>Burkholderiales</taxon>
        <taxon>Burkholderiaceae</taxon>
        <taxon>Polynucleobacter</taxon>
    </lineage>
</organism>
<name>A0A212U0C8_9BURK</name>
<dbReference type="Pfam" id="PF09361">
    <property type="entry name" value="Phasin_2"/>
    <property type="match status" value="1"/>
</dbReference>
<dbReference type="AlphaFoldDB" id="A0A212U0C8"/>
<evidence type="ECO:0000259" key="1">
    <source>
        <dbReference type="Pfam" id="PF09361"/>
    </source>
</evidence>
<accession>A0A212U0C8</accession>
<dbReference type="RefSeq" id="WP_088813259.1">
    <property type="nucleotide sequence ID" value="NZ_FYEX01000002.1"/>
</dbReference>
<protein>
    <submittedName>
        <fullName evidence="2">Phasin family protein</fullName>
    </submittedName>
</protein>
<sequence>MTLTPEQIAAANKANLETLLNLTNKAFEGVEKLVELNMAVAKTAMNENVQNAKQALSVRDAQQLMAMQAGMVQPLAEKIMSYSRHLYNIANETQSTFTTVAESQLKKSNTNLNGLVEELSKNAPAGSDAAVQAIKQAMAAANNAYETTQKSIKQAVDLAQNNFNAAANTAVKAARGKK</sequence>
<evidence type="ECO:0000313" key="3">
    <source>
        <dbReference type="Proteomes" id="UP000197215"/>
    </source>
</evidence>
<dbReference type="EMBL" id="FYEX01000002">
    <property type="protein sequence ID" value="SNC71586.1"/>
    <property type="molecule type" value="Genomic_DNA"/>
</dbReference>